<dbReference type="PANTHER" id="PTHR43304:SF1">
    <property type="entry name" value="PAC DOMAIN-CONTAINING PROTEIN"/>
    <property type="match status" value="1"/>
</dbReference>
<dbReference type="SUPFAM" id="SSF55785">
    <property type="entry name" value="PYP-like sensor domain (PAS domain)"/>
    <property type="match status" value="1"/>
</dbReference>
<evidence type="ECO:0000259" key="6">
    <source>
        <dbReference type="PROSITE" id="PS50109"/>
    </source>
</evidence>
<dbReference type="Pfam" id="PF00512">
    <property type="entry name" value="HisKA"/>
    <property type="match status" value="1"/>
</dbReference>
<keyword evidence="3" id="KW-0597">Phosphoprotein</keyword>
<dbReference type="InterPro" id="IPR036097">
    <property type="entry name" value="HisK_dim/P_sf"/>
</dbReference>
<dbReference type="InterPro" id="IPR005467">
    <property type="entry name" value="His_kinase_dom"/>
</dbReference>
<evidence type="ECO:0000256" key="3">
    <source>
        <dbReference type="ARBA" id="ARBA00022553"/>
    </source>
</evidence>
<evidence type="ECO:0000256" key="1">
    <source>
        <dbReference type="ARBA" id="ARBA00000085"/>
    </source>
</evidence>
<evidence type="ECO:0000256" key="4">
    <source>
        <dbReference type="ARBA" id="ARBA00022679"/>
    </source>
</evidence>
<dbReference type="PANTHER" id="PTHR43304">
    <property type="entry name" value="PHYTOCHROME-LIKE PROTEIN CPH1"/>
    <property type="match status" value="1"/>
</dbReference>
<dbReference type="InterPro" id="IPR004358">
    <property type="entry name" value="Sig_transdc_His_kin-like_C"/>
</dbReference>
<dbReference type="Gene3D" id="1.10.287.130">
    <property type="match status" value="1"/>
</dbReference>
<dbReference type="NCBIfam" id="TIGR00229">
    <property type="entry name" value="sensory_box"/>
    <property type="match status" value="1"/>
</dbReference>
<dbReference type="InterPro" id="IPR013656">
    <property type="entry name" value="PAS_4"/>
</dbReference>
<dbReference type="CDD" id="cd00082">
    <property type="entry name" value="HisKA"/>
    <property type="match status" value="1"/>
</dbReference>
<keyword evidence="8" id="KW-1185">Reference proteome</keyword>
<evidence type="ECO:0000256" key="5">
    <source>
        <dbReference type="ARBA" id="ARBA00022777"/>
    </source>
</evidence>
<dbReference type="SMART" id="SM00387">
    <property type="entry name" value="HATPase_c"/>
    <property type="match status" value="1"/>
</dbReference>
<dbReference type="Gene3D" id="3.30.450.20">
    <property type="entry name" value="PAS domain"/>
    <property type="match status" value="1"/>
</dbReference>
<keyword evidence="5" id="KW-0418">Kinase</keyword>
<dbReference type="PROSITE" id="PS50109">
    <property type="entry name" value="HIS_KIN"/>
    <property type="match status" value="1"/>
</dbReference>
<sequence length="388" mass="43178">MGASEYFSAGSNAAITALVEREHQLSVFFNTVADVTFLLNVEDDGRYRFLFVNKAFEKTTGLPVDKVEGNYVEDIIPEPSLSLVLTKYNEAVTTLQRVVWQETSDYPTGQVVGEVSVTPVCDEIGHCRQLVGVVHDLTKEKQAEVRQQLLTEKLIRQNSDLQQFTYIVSHNLRAPLANALGFADLLPRLDSDSEAFKMSLQHLGTSLRQLDQIMTDVNDILSMRDLKDGYRSEPVAVAEVCQQALSGLQEALQACGGQLRNAIPTALRVPGSRAYFHSIFHNLISNAIKYRSDARPLRIDIESRMESDAVTVVVRDNGSGFDQQKVSKDIFQLYQRFHPGEPGRGIGLYLVKAHVEAMGGKISVRSHVNEGTEFILHFKARADGNLSH</sequence>
<name>A0ABS3QKL9_9BACT</name>
<gene>
    <name evidence="7" type="ORF">J4E00_22190</name>
</gene>
<accession>A0ABS3QKL9</accession>
<dbReference type="SUPFAM" id="SSF55874">
    <property type="entry name" value="ATPase domain of HSP90 chaperone/DNA topoisomerase II/histidine kinase"/>
    <property type="match status" value="1"/>
</dbReference>
<dbReference type="InterPro" id="IPR052162">
    <property type="entry name" value="Sensor_kinase/Photoreceptor"/>
</dbReference>
<comment type="catalytic activity">
    <reaction evidence="1">
        <text>ATP + protein L-histidine = ADP + protein N-phospho-L-histidine.</text>
        <dbReference type="EC" id="2.7.13.3"/>
    </reaction>
</comment>
<keyword evidence="4" id="KW-0808">Transferase</keyword>
<dbReference type="SUPFAM" id="SSF47384">
    <property type="entry name" value="Homodimeric domain of signal transducing histidine kinase"/>
    <property type="match status" value="1"/>
</dbReference>
<dbReference type="SMART" id="SM00388">
    <property type="entry name" value="HisKA"/>
    <property type="match status" value="1"/>
</dbReference>
<dbReference type="InterPro" id="IPR003661">
    <property type="entry name" value="HisK_dim/P_dom"/>
</dbReference>
<dbReference type="InterPro" id="IPR000014">
    <property type="entry name" value="PAS"/>
</dbReference>
<evidence type="ECO:0000256" key="2">
    <source>
        <dbReference type="ARBA" id="ARBA00012438"/>
    </source>
</evidence>
<dbReference type="SMART" id="SM00091">
    <property type="entry name" value="PAS"/>
    <property type="match status" value="1"/>
</dbReference>
<protein>
    <recommendedName>
        <fullName evidence="2">histidine kinase</fullName>
        <ecNumber evidence="2">2.7.13.3</ecNumber>
    </recommendedName>
</protein>
<comment type="caution">
    <text evidence="7">The sequence shown here is derived from an EMBL/GenBank/DDBJ whole genome shotgun (WGS) entry which is preliminary data.</text>
</comment>
<evidence type="ECO:0000313" key="7">
    <source>
        <dbReference type="EMBL" id="MBO2011791.1"/>
    </source>
</evidence>
<dbReference type="Proteomes" id="UP000664369">
    <property type="component" value="Unassembled WGS sequence"/>
</dbReference>
<dbReference type="InterPro" id="IPR003594">
    <property type="entry name" value="HATPase_dom"/>
</dbReference>
<dbReference type="Gene3D" id="3.30.565.10">
    <property type="entry name" value="Histidine kinase-like ATPase, C-terminal domain"/>
    <property type="match status" value="1"/>
</dbReference>
<dbReference type="InterPro" id="IPR035965">
    <property type="entry name" value="PAS-like_dom_sf"/>
</dbReference>
<dbReference type="PRINTS" id="PR00344">
    <property type="entry name" value="BCTRLSENSOR"/>
</dbReference>
<reference evidence="7 8" key="1">
    <citation type="submission" date="2021-03" db="EMBL/GenBank/DDBJ databases">
        <authorList>
            <person name="Kim M.K."/>
        </authorList>
    </citation>
    <scope>NUCLEOTIDE SEQUENCE [LARGE SCALE GENOMIC DNA]</scope>
    <source>
        <strain evidence="7 8">BT442</strain>
    </source>
</reference>
<proteinExistence type="predicted"/>
<dbReference type="RefSeq" id="WP_208177483.1">
    <property type="nucleotide sequence ID" value="NZ_JAGETZ010000013.1"/>
</dbReference>
<feature type="domain" description="Histidine kinase" evidence="6">
    <location>
        <begin position="167"/>
        <end position="382"/>
    </location>
</feature>
<dbReference type="EMBL" id="JAGETZ010000013">
    <property type="protein sequence ID" value="MBO2011791.1"/>
    <property type="molecule type" value="Genomic_DNA"/>
</dbReference>
<organism evidence="7 8">
    <name type="scientific">Hymenobacter negativus</name>
    <dbReference type="NCBI Taxonomy" id="2795026"/>
    <lineage>
        <taxon>Bacteria</taxon>
        <taxon>Pseudomonadati</taxon>
        <taxon>Bacteroidota</taxon>
        <taxon>Cytophagia</taxon>
        <taxon>Cytophagales</taxon>
        <taxon>Hymenobacteraceae</taxon>
        <taxon>Hymenobacter</taxon>
    </lineage>
</organism>
<dbReference type="InterPro" id="IPR036890">
    <property type="entry name" value="HATPase_C_sf"/>
</dbReference>
<dbReference type="Pfam" id="PF02518">
    <property type="entry name" value="HATPase_c"/>
    <property type="match status" value="1"/>
</dbReference>
<dbReference type="EC" id="2.7.13.3" evidence="2"/>
<dbReference type="CDD" id="cd00130">
    <property type="entry name" value="PAS"/>
    <property type="match status" value="1"/>
</dbReference>
<dbReference type="Pfam" id="PF08448">
    <property type="entry name" value="PAS_4"/>
    <property type="match status" value="1"/>
</dbReference>
<evidence type="ECO:0000313" key="8">
    <source>
        <dbReference type="Proteomes" id="UP000664369"/>
    </source>
</evidence>